<dbReference type="EMBL" id="JAKHPH010000006">
    <property type="protein sequence ID" value="MCZ3667418.1"/>
    <property type="molecule type" value="Genomic_DNA"/>
</dbReference>
<proteinExistence type="predicted"/>
<evidence type="ECO:0000313" key="2">
    <source>
        <dbReference type="Proteomes" id="UP001212401"/>
    </source>
</evidence>
<accession>A0AAW5WS80</accession>
<evidence type="ECO:0000313" key="1">
    <source>
        <dbReference type="EMBL" id="MCZ3667418.1"/>
    </source>
</evidence>
<sequence>MSSFSEFNVKNILRANGIDDPDGKLAHALFQMLNEMWKRKTGKHLDTLD</sequence>
<comment type="caution">
    <text evidence="1">The sequence shown here is derived from an EMBL/GenBank/DDBJ whole genome shotgun (WGS) entry which is preliminary data.</text>
</comment>
<organism evidence="1 2">
    <name type="scientific">Limosilactobacillus vaginalis</name>
    <dbReference type="NCBI Taxonomy" id="1633"/>
    <lineage>
        <taxon>Bacteria</taxon>
        <taxon>Bacillati</taxon>
        <taxon>Bacillota</taxon>
        <taxon>Bacilli</taxon>
        <taxon>Lactobacillales</taxon>
        <taxon>Lactobacillaceae</taxon>
        <taxon>Limosilactobacillus</taxon>
    </lineage>
</organism>
<protein>
    <submittedName>
        <fullName evidence="1">Uncharacterized protein</fullName>
    </submittedName>
</protein>
<reference evidence="1" key="1">
    <citation type="submission" date="2022-01" db="EMBL/GenBank/DDBJ databases">
        <title>VMRC isolate genome collection.</title>
        <authorList>
            <person name="France M."/>
            <person name="Rutt L."/>
            <person name="Humphrys M."/>
            <person name="Ravel J."/>
        </authorList>
    </citation>
    <scope>NUCLEOTIDE SEQUENCE</scope>
    <source>
        <strain evidence="1">C0048A1</strain>
    </source>
</reference>
<name>A0AAW5WS80_9LACO</name>
<dbReference type="Proteomes" id="UP001212401">
    <property type="component" value="Unassembled WGS sequence"/>
</dbReference>
<dbReference type="RefSeq" id="WP_269295872.1">
    <property type="nucleotide sequence ID" value="NZ_JAKHPH010000006.1"/>
</dbReference>
<dbReference type="AlphaFoldDB" id="A0AAW5WS80"/>
<gene>
    <name evidence="1" type="ORF">L2724_03845</name>
</gene>